<name>A0A2R4WXD7_9HYPH</name>
<sequence length="115" mass="12905">MPILREWRAGLNRLSPDRIPCPDYRPEEWAAVLANAWGFLDRFGAQAEALGWQTHELFGVHLTHGTIRVDHCGAIVLVVGGPVRAVTADAIRFERVTYRRRPLAPVGVPIWEAAR</sequence>
<gene>
    <name evidence="1" type="ORF">DA075_35640</name>
</gene>
<accession>A0A2R4WXD7</accession>
<reference evidence="1 2" key="1">
    <citation type="submission" date="2018-04" db="EMBL/GenBank/DDBJ databases">
        <title>Methylobacterium sp. PR1016A genome.</title>
        <authorList>
            <person name="Park W."/>
        </authorList>
    </citation>
    <scope>NUCLEOTIDE SEQUENCE [LARGE SCALE GENOMIC DNA]</scope>
    <source>
        <strain evidence="1 2">PR1016A</strain>
        <plasmid evidence="1 2">unnamed3</plasmid>
    </source>
</reference>
<proteinExistence type="predicted"/>
<keyword evidence="1" id="KW-0614">Plasmid</keyword>
<protein>
    <submittedName>
        <fullName evidence="1">Uncharacterized protein</fullName>
    </submittedName>
</protein>
<dbReference type="Proteomes" id="UP000244755">
    <property type="component" value="Plasmid unnamed3"/>
</dbReference>
<dbReference type="AlphaFoldDB" id="A0A2R4WXD7"/>
<dbReference type="EMBL" id="CP028847">
    <property type="protein sequence ID" value="AWB26204.1"/>
    <property type="molecule type" value="Genomic_DNA"/>
</dbReference>
<evidence type="ECO:0000313" key="1">
    <source>
        <dbReference type="EMBL" id="AWB26204.1"/>
    </source>
</evidence>
<dbReference type="OrthoDB" id="8266307at2"/>
<keyword evidence="2" id="KW-1185">Reference proteome</keyword>
<geneLocation type="plasmid" evidence="1 2">
    <name>unnamed3</name>
</geneLocation>
<dbReference type="KEGG" id="mee:DA075_35640"/>
<organism evidence="1 2">
    <name type="scientific">Methylobacterium currus</name>
    <dbReference type="NCBI Taxonomy" id="2051553"/>
    <lineage>
        <taxon>Bacteria</taxon>
        <taxon>Pseudomonadati</taxon>
        <taxon>Pseudomonadota</taxon>
        <taxon>Alphaproteobacteria</taxon>
        <taxon>Hyphomicrobiales</taxon>
        <taxon>Methylobacteriaceae</taxon>
        <taxon>Methylobacterium</taxon>
    </lineage>
</organism>
<evidence type="ECO:0000313" key="2">
    <source>
        <dbReference type="Proteomes" id="UP000244755"/>
    </source>
</evidence>